<dbReference type="GO" id="GO:0034028">
    <property type="term" value="F:5-(carboxyamino)imidazole ribonucleotide synthase activity"/>
    <property type="evidence" value="ECO:0007669"/>
    <property type="project" value="UniProtKB-UniRule"/>
</dbReference>
<dbReference type="NCBIfam" id="TIGR01161">
    <property type="entry name" value="purK"/>
    <property type="match status" value="1"/>
</dbReference>
<evidence type="ECO:0000256" key="6">
    <source>
        <dbReference type="HAMAP-Rule" id="MF_01928"/>
    </source>
</evidence>
<dbReference type="InterPro" id="IPR013815">
    <property type="entry name" value="ATP_grasp_subdomain_1"/>
</dbReference>
<feature type="binding site" evidence="6">
    <location>
        <position position="104"/>
    </location>
    <ligand>
        <name>ATP</name>
        <dbReference type="ChEBI" id="CHEBI:30616"/>
    </ligand>
</feature>
<accession>A0A075GS84</accession>
<feature type="binding site" evidence="6">
    <location>
        <begin position="264"/>
        <end position="265"/>
    </location>
    <ligand>
        <name>ATP</name>
        <dbReference type="ChEBI" id="CHEBI:30616"/>
    </ligand>
</feature>
<dbReference type="NCBIfam" id="NF004679">
    <property type="entry name" value="PRK06019.1-5"/>
    <property type="match status" value="1"/>
</dbReference>
<dbReference type="InterPro" id="IPR003135">
    <property type="entry name" value="ATP-grasp_carboxylate-amine"/>
</dbReference>
<keyword evidence="2 6" id="KW-0658">Purine biosynthesis</keyword>
<dbReference type="SUPFAM" id="SSF51246">
    <property type="entry name" value="Rudiment single hybrid motif"/>
    <property type="match status" value="1"/>
</dbReference>
<dbReference type="SUPFAM" id="SSF52440">
    <property type="entry name" value="PreATP-grasp domain"/>
    <property type="match status" value="1"/>
</dbReference>
<comment type="caution">
    <text evidence="6">Lacks conserved residue(s) required for the propagation of feature annotation.</text>
</comment>
<dbReference type="UniPathway" id="UPA00074">
    <property type="reaction ID" value="UER00942"/>
</dbReference>
<comment type="function">
    <text evidence="6">Catalyzes the ATP-dependent conversion of 5-aminoimidazole ribonucleotide (AIR) and HCO(3)(-) to N5-carboxyaminoimidazole ribonucleotide (N5-CAIR).</text>
</comment>
<keyword evidence="4 6" id="KW-0067">ATP-binding</keyword>
<comment type="pathway">
    <text evidence="6 7">Purine metabolism; IMP biosynthesis via de novo pathway; 5-amino-1-(5-phospho-D-ribosyl)imidazole-4-carboxylate from 5-amino-1-(5-phospho-D-ribosyl)imidazole (N5-CAIR route): step 1/2.</text>
</comment>
<proteinExistence type="inferred from homology"/>
<dbReference type="NCBIfam" id="NF004675">
    <property type="entry name" value="PRK06019.1-1"/>
    <property type="match status" value="1"/>
</dbReference>
<dbReference type="Gene3D" id="3.30.470.20">
    <property type="entry name" value="ATP-grasp fold, B domain"/>
    <property type="match status" value="1"/>
</dbReference>
<comment type="function">
    <text evidence="7">Catalyzes the ATP-dependent conversion of 5-aminoimidazole ribonucleotide (AIR) and HCO(3)- to N5-carboxyaminoimidazole ribonucleotide (N5-CAIR).</text>
</comment>
<dbReference type="GO" id="GO:0004638">
    <property type="term" value="F:phosphoribosylaminoimidazole carboxylase activity"/>
    <property type="evidence" value="ECO:0007669"/>
    <property type="project" value="InterPro"/>
</dbReference>
<sequence>MGKILGIIGGGQLGMMLTEAAKNMPLDISKVIVLDPTKNCPAAKVGAEQIVADFKDESSIRELADRSDIITYEIESGDSVVLKKLESKCQINPSPETLFIIQDKLSQKKFLKENNIPVGKFSEITLRSELEAKIEEFGLPILLKTRRDAYDGRGNFKITSLEQISDALNLFEGRGLMVEEFVDFKMEVSVIAARNTVGEIKTYPVVENIHEDNILKMTIAPARINTEISKNAEEIAHKTMEVLHGAGVFGIEMFVTQDDQILINEIAPRVHNSGHHTLQSSKTSQFEQHLRAILGLNLGSTELLHPAIMYNILGPKNFKGVYKIPTIDFDNAFLKMYGKLESKPKRKIGHVNLVDQDEIGIEKLLVNMGKLQENIIIKSDNTE</sequence>
<dbReference type="GO" id="GO:0005524">
    <property type="term" value="F:ATP binding"/>
    <property type="evidence" value="ECO:0007669"/>
    <property type="project" value="UniProtKB-UniRule"/>
</dbReference>
<dbReference type="Pfam" id="PF02222">
    <property type="entry name" value="ATP-grasp"/>
    <property type="match status" value="1"/>
</dbReference>
<dbReference type="InterPro" id="IPR040686">
    <property type="entry name" value="PurK_C"/>
</dbReference>
<feature type="binding site" evidence="6">
    <location>
        <position position="187"/>
    </location>
    <ligand>
        <name>ATP</name>
        <dbReference type="ChEBI" id="CHEBI:30616"/>
    </ligand>
</feature>
<evidence type="ECO:0000256" key="1">
    <source>
        <dbReference type="ARBA" id="ARBA00022741"/>
    </source>
</evidence>
<evidence type="ECO:0000256" key="7">
    <source>
        <dbReference type="RuleBase" id="RU361200"/>
    </source>
</evidence>
<dbReference type="SUPFAM" id="SSF56059">
    <property type="entry name" value="Glutathione synthetase ATP-binding domain-like"/>
    <property type="match status" value="1"/>
</dbReference>
<evidence type="ECO:0000259" key="8">
    <source>
        <dbReference type="PROSITE" id="PS50975"/>
    </source>
</evidence>
<feature type="binding site" evidence="6">
    <location>
        <position position="144"/>
    </location>
    <ligand>
        <name>ATP</name>
        <dbReference type="ChEBI" id="CHEBI:30616"/>
    </ligand>
</feature>
<keyword evidence="6 7" id="KW-0436">Ligase</keyword>
<dbReference type="GO" id="GO:0046872">
    <property type="term" value="F:metal ion binding"/>
    <property type="evidence" value="ECO:0007669"/>
    <property type="project" value="InterPro"/>
</dbReference>
<keyword evidence="1 6" id="KW-0547">Nucleotide-binding</keyword>
<dbReference type="InterPro" id="IPR011054">
    <property type="entry name" value="Rudment_hybrid_motif"/>
</dbReference>
<dbReference type="HAMAP" id="MF_01928">
    <property type="entry name" value="PurK"/>
    <property type="match status" value="1"/>
</dbReference>
<dbReference type="Gene3D" id="3.40.50.20">
    <property type="match status" value="1"/>
</dbReference>
<dbReference type="EMBL" id="KF900775">
    <property type="protein sequence ID" value="AIF06609.1"/>
    <property type="molecule type" value="Genomic_DNA"/>
</dbReference>
<dbReference type="Gene3D" id="3.30.1490.20">
    <property type="entry name" value="ATP-grasp fold, A domain"/>
    <property type="match status" value="1"/>
</dbReference>
<comment type="subunit">
    <text evidence="6">Homodimer.</text>
</comment>
<gene>
    <name evidence="6 7 9" type="primary">purK</name>
</gene>
<dbReference type="PANTHER" id="PTHR11609:SF5">
    <property type="entry name" value="PHOSPHORIBOSYLAMINOIMIDAZOLE CARBOXYLASE"/>
    <property type="match status" value="1"/>
</dbReference>
<dbReference type="Pfam" id="PF22660">
    <property type="entry name" value="RS_preATP-grasp-like"/>
    <property type="match status" value="1"/>
</dbReference>
<evidence type="ECO:0000256" key="2">
    <source>
        <dbReference type="ARBA" id="ARBA00022755"/>
    </source>
</evidence>
<evidence type="ECO:0000256" key="4">
    <source>
        <dbReference type="ARBA" id="ARBA00022840"/>
    </source>
</evidence>
<comment type="catalytic activity">
    <reaction evidence="6 7">
        <text>5-amino-1-(5-phospho-beta-D-ribosyl)imidazole + hydrogencarbonate + ATP = 5-carboxyamino-1-(5-phospho-D-ribosyl)imidazole + ADP + phosphate + 2 H(+)</text>
        <dbReference type="Rhea" id="RHEA:19317"/>
        <dbReference type="ChEBI" id="CHEBI:15378"/>
        <dbReference type="ChEBI" id="CHEBI:17544"/>
        <dbReference type="ChEBI" id="CHEBI:30616"/>
        <dbReference type="ChEBI" id="CHEBI:43474"/>
        <dbReference type="ChEBI" id="CHEBI:58730"/>
        <dbReference type="ChEBI" id="CHEBI:137981"/>
        <dbReference type="ChEBI" id="CHEBI:456216"/>
        <dbReference type="EC" id="6.3.4.18"/>
    </reaction>
</comment>
<feature type="binding site" evidence="6">
    <location>
        <begin position="179"/>
        <end position="182"/>
    </location>
    <ligand>
        <name>ATP</name>
        <dbReference type="ChEBI" id="CHEBI:30616"/>
    </ligand>
</feature>
<reference evidence="9" key="1">
    <citation type="journal article" date="2014" name="Genome Biol. Evol.">
        <title>Pangenome evidence for extensive interdomain horizontal transfer affecting lineage core and shell genes in uncultured planktonic thaumarchaeota and euryarchaeota.</title>
        <authorList>
            <person name="Deschamps P."/>
            <person name="Zivanovic Y."/>
            <person name="Moreira D."/>
            <person name="Rodriguez-Valera F."/>
            <person name="Lopez-Garcia P."/>
        </authorList>
    </citation>
    <scope>NUCLEOTIDE SEQUENCE</scope>
</reference>
<feature type="binding site" evidence="6">
    <location>
        <position position="210"/>
    </location>
    <ligand>
        <name>ATP</name>
        <dbReference type="ChEBI" id="CHEBI:30616"/>
    </ligand>
</feature>
<dbReference type="InterPro" id="IPR016185">
    <property type="entry name" value="PreATP-grasp_dom_sf"/>
</dbReference>
<evidence type="ECO:0000313" key="9">
    <source>
        <dbReference type="EMBL" id="AIF06609.1"/>
    </source>
</evidence>
<protein>
    <recommendedName>
        <fullName evidence="6 7">N5-carboxyaminoimidazole ribonucleotide synthase</fullName>
        <shortName evidence="6 7">N5-CAIR synthase</shortName>
        <ecNumber evidence="6 7">6.3.4.18</ecNumber>
    </recommendedName>
    <alternativeName>
        <fullName evidence="6 7">5-(carboxyamino)imidazole ribonucleotide synthetase</fullName>
    </alternativeName>
</protein>
<dbReference type="PROSITE" id="PS50975">
    <property type="entry name" value="ATP_GRASP"/>
    <property type="match status" value="1"/>
</dbReference>
<organism evidence="9">
    <name type="scientific">uncultured marine thaumarchaeote KM3_193_D11</name>
    <dbReference type="NCBI Taxonomy" id="1456082"/>
    <lineage>
        <taxon>Archaea</taxon>
        <taxon>Nitrososphaerota</taxon>
        <taxon>environmental samples</taxon>
    </lineage>
</organism>
<dbReference type="AlphaFoldDB" id="A0A075GS84"/>
<dbReference type="InterPro" id="IPR011761">
    <property type="entry name" value="ATP-grasp"/>
</dbReference>
<comment type="similarity">
    <text evidence="6 7">Belongs to the PurK/PurT family.</text>
</comment>
<dbReference type="InterPro" id="IPR005875">
    <property type="entry name" value="PurK"/>
</dbReference>
<dbReference type="InterPro" id="IPR054350">
    <property type="entry name" value="PurT/PurK_preATP-grasp"/>
</dbReference>
<name>A0A075GS84_9ARCH</name>
<evidence type="ECO:0000256" key="3">
    <source>
        <dbReference type="ARBA" id="ARBA00022793"/>
    </source>
</evidence>
<keyword evidence="3" id="KW-0210">Decarboxylase</keyword>
<dbReference type="Pfam" id="PF17769">
    <property type="entry name" value="PurK_C"/>
    <property type="match status" value="1"/>
</dbReference>
<dbReference type="PANTHER" id="PTHR11609">
    <property type="entry name" value="PURINE BIOSYNTHESIS PROTEIN 6/7, PUR6/7"/>
    <property type="match status" value="1"/>
</dbReference>
<keyword evidence="5" id="KW-0456">Lyase</keyword>
<dbReference type="GO" id="GO:0006189">
    <property type="term" value="P:'de novo' IMP biosynthetic process"/>
    <property type="evidence" value="ECO:0007669"/>
    <property type="project" value="UniProtKB-UniRule"/>
</dbReference>
<feature type="domain" description="ATP-grasp" evidence="8">
    <location>
        <begin position="108"/>
        <end position="294"/>
    </location>
</feature>
<dbReference type="FunFam" id="3.30.470.20:FF:000037">
    <property type="entry name" value="Phosphoribosylaminoimidazole carboxylase, chloroplastic"/>
    <property type="match status" value="1"/>
</dbReference>
<dbReference type="EC" id="6.3.4.18" evidence="6 7"/>
<evidence type="ECO:0000256" key="5">
    <source>
        <dbReference type="ARBA" id="ARBA00023239"/>
    </source>
</evidence>